<keyword evidence="13" id="KW-1185">Reference proteome</keyword>
<dbReference type="SMART" id="SM00054">
    <property type="entry name" value="EFh"/>
    <property type="match status" value="2"/>
</dbReference>
<dbReference type="InterPro" id="IPR002017">
    <property type="entry name" value="Spectrin_repeat"/>
</dbReference>
<evidence type="ECO:0008006" key="14">
    <source>
        <dbReference type="Google" id="ProtNLM"/>
    </source>
</evidence>
<feature type="compositionally biased region" description="Polar residues" evidence="8">
    <location>
        <begin position="542"/>
        <end position="551"/>
    </location>
</feature>
<feature type="region of interest" description="Disordered" evidence="8">
    <location>
        <begin position="3028"/>
        <end position="3165"/>
    </location>
</feature>
<feature type="domain" description="Calponin-homology (CH)" evidence="9">
    <location>
        <begin position="41"/>
        <end position="144"/>
    </location>
</feature>
<dbReference type="GO" id="GO:0005509">
    <property type="term" value="F:calcium ion binding"/>
    <property type="evidence" value="ECO:0007669"/>
    <property type="project" value="InterPro"/>
</dbReference>
<feature type="coiled-coil region" evidence="7">
    <location>
        <begin position="1438"/>
        <end position="1604"/>
    </location>
</feature>
<evidence type="ECO:0000259" key="11">
    <source>
        <dbReference type="PROSITE" id="PS51460"/>
    </source>
</evidence>
<dbReference type="Gene3D" id="1.20.58.60">
    <property type="match status" value="17"/>
</dbReference>
<dbReference type="SMART" id="SM00033">
    <property type="entry name" value="CH"/>
    <property type="match status" value="2"/>
</dbReference>
<dbReference type="EMBL" id="BDGG01000005">
    <property type="protein sequence ID" value="GAU99795.1"/>
    <property type="molecule type" value="Genomic_DNA"/>
</dbReference>
<comment type="subcellular location">
    <subcellularLocation>
        <location evidence="1">Cytoplasm</location>
        <location evidence="1">Cytoskeleton</location>
    </subcellularLocation>
</comment>
<keyword evidence="7" id="KW-0175">Coiled coil</keyword>
<evidence type="ECO:0000256" key="7">
    <source>
        <dbReference type="SAM" id="Coils"/>
    </source>
</evidence>
<dbReference type="CDD" id="cd21188">
    <property type="entry name" value="CH_PLEC-like_rpt1"/>
    <property type="match status" value="1"/>
</dbReference>
<dbReference type="Pfam" id="PF00435">
    <property type="entry name" value="Spectrin"/>
    <property type="match status" value="11"/>
</dbReference>
<dbReference type="InterPro" id="IPR002048">
    <property type="entry name" value="EF_hand_dom"/>
</dbReference>
<keyword evidence="3" id="KW-0677">Repeat</keyword>
<evidence type="ECO:0000256" key="3">
    <source>
        <dbReference type="ARBA" id="ARBA00022737"/>
    </source>
</evidence>
<dbReference type="GO" id="GO:0008017">
    <property type="term" value="F:microtubule binding"/>
    <property type="evidence" value="ECO:0007669"/>
    <property type="project" value="InterPro"/>
</dbReference>
<feature type="compositionally biased region" description="Polar residues" evidence="8">
    <location>
        <begin position="3044"/>
        <end position="3056"/>
    </location>
</feature>
<dbReference type="SMART" id="SM00150">
    <property type="entry name" value="SPEC"/>
    <property type="match status" value="18"/>
</dbReference>
<dbReference type="CDD" id="cd00051">
    <property type="entry name" value="EFh"/>
    <property type="match status" value="1"/>
</dbReference>
<dbReference type="PROSITE" id="PS00018">
    <property type="entry name" value="EF_HAND_1"/>
    <property type="match status" value="2"/>
</dbReference>
<sequence>MQHLSDEQRKLMEWTKEQPISVYQLDPADRVVLKIADERDAIQKKTFTKWVNKHLKKAGRTVQDLFQDLQDGSNLLSLLEVLTGELLARERGRMRFHKVQNCNAALQFLKYRKIKVVNIRPEDIVDGNPKLTLGLIWTIILHFQVSIGIPGGSSESEQQFAEVNAREARNALLVWVRDIVKGYPGVHAKDFSRSWRDGLAFNALLHRYRPNMIDFRAAKQRSNRENLEIAFGIAEREFAVTRLLDAEDVDTPEPDDKSVITYVSSLYDALSVSTPQLETLREERLNTYVDQASALHTWMTTVISRLHGRYESPSPRDTQSLLAECAVYRTDELPRKLDLKNVLSELFHELENLYINVPSVPVKEDIQPATLDKLWKMLVAAIDHREEKLRDDLRRCEKLRPLAEKTQRSVEQINLGLKSLREQMKQDEQRIRSLKNPYEAKKICDTYDRGLREIDITIRSTLNDAMTLRQQRYYDCETIYRSVLEVEKRYVSIRTLYQEGIIAQVAGKTFTAEEKLITKRTERISSTRLVDHQELTEDASYSDDTVSSHSTDGSFYFSPPVSTLKNPPENLVVQISSYKDRENGHPKDRSTDRRSGSSLVHTTTNWIPESDRNGDAADKKRSRSLLTYELGNESTSRIAPHSDGSESKSDKSTPDKRIVPGRYYFGASPSGDHLTEEDSVKGRRGSEADAVRKVDAAMSIGVGQKANGTPSSNGVASPTAQSQESSRRSSLDVEAAQRKARADSLKQKASQVMVQLDTFNQGLVALENKCTELNQWISSSQRALHNGSVDFSRILSIQQAQQEQNELHKGILARAGEVKALQKDIEEAKNNSKGLTSLLNEYRAYMEGAPPPIYAKSNELNILINQTSTNYDKLCSDASASQQNLQCLTDLLLAFQAHLDEATTWISNHERQVFEAETLPKDKAGIELAKHRFQELSRQTGEFQNQMDRLAAIGNDIQMRTGNKADHVKADGEQVQARWIKLKDACHDRMRSLDSVSFFLHSCEQILTYLVQKQKMISVLGPISYDAALLEHQKQQVNVLLEELRAQRPQITKLHDESGHLLSQTKESERDSLIAKLNAVEDLWTELVHQLEGRHRQIENVAFASQIFVEAFQVLEAWLGKITSSYERFVHDNDGSGSERQLKELSDIENELHAQVYLVGNTENAAATLYEVLANDVTASEINSKVEYAKKQYGDLKKRNESLKNSLENNVKQGKEFDLQCEDMQKWISSVNVRIRPDVKISALPDVLDHQLQAFEDVRSEIFQKEPALRSLVGHGKELSSKAPSYLSSSIQARLEAVQDGWQDISKRAADRNTLLQNSKEQVKRYQAAARVFLPWLVKAEVVARGFTPVSFRKEENAKQLAEVRDLRQEINAHSSDYDVFHTQGNALLEVCTADIDGVKTGLAHAEQKWEEIGEVSVKRTRSLEDVSHRLTEYDDAMDTLQDGLAKSEKKLKEADEAEADQRAMDKLTTLQDEVESMKRQIDLVEDLGHGLLADAGQSDVSHIEADLASVRNRYDSLESKIGESLTFLEGATVAVSRFVEYLKQTENVVSELEDELENMAPEGKDVETIFAQIDEVGHFKKKIEATVDEVQDADSALNDLVENQYAPKPDQWKEQIENMFHQLDDLMTRADHRAADLDIAREKLEDFQSTLASVIQSLSDVSGEDGVKDMSLDGKGNHIHEQFFQRLDGMLAALNSTADKLANCEPISAIPMKIQKQMAENTKLIEDLSKRSHAYEAAKRAANDLGKLATTPDDQQAMEGIQNQLANLDDMWITILKDAEDRGRSLENTHRVAERFWEDLKDLTETIKEFESVLLNQEPPAIEEKVIKSQQDTLQELKEELHTSVEPGYAQVVNTGQELIGFVGEPDKPEVKKSIEELDHAWGNITQLFLQRDTDLVDAMEKSMAFHQLLQSLMEFLEKAEDDFSKMGSIGAETDTVKAQMEQLKEFRAQMEPHTVDVESLMAQADELVMRTSEEQAAIVNVPVDEIKQRWDMLCEDMNERQYELENQLVQLGQFRHALNELVAWIVEKDSGLDSWTIPFGDSKIIELEMAKHKVLLNDLFANQNSIDILNEAGQRIIEGSEGGEDAKQTELLVDDMNQKWQELLQKADLKQSLLEERLREAENFQDEIMDKLNWLTEKDQHLIASRPVGGLPQSAKDQLAHFMELFNEMEASKPQIDNILKRGSEYLESAPENTSVSLDHNLKTLKHRWDAAITKANDRKIKLEIAVRDAVEFYDQLQSFTLWLTNAERALATAKAPSRIMDEVLQQIEEHKAFQEDLGEHLAAQNALDKKGTTLKYFSQKQDVVQIKNLLASVQMRWDKLVSASADRQRSLNSAYTEGKEFNKHYAEMSEWIDSVEKSLDNTTAIPNDTEKIKGMLVKHKEFQKQLTAKQSALNGISKMGRILKETAAKGEQGVIQGMLVDLQKKWKNLGSKATERQRKLEEALLFRGQLKDALQSMLDWLNKVEPLLSESAPVHGDLDNVNSLNEHHKAVEADLANRAANIAAVRKAGNDLKSSSDPDQESAMIDQLSTLDQKWATVTDLSSKRRAKLNEALLQARDFDQLLHSLIQWLGETEMKARVFKSLPEDVTEAEKAVREIRDHQMEMHARQGNYDRAVALGAEIQEKCHPDSVATMRHWLKVLNTRWQEVDLLLKQREQRLKDHMSTLEKDAGELEHLLVWFFSAEANLIAASNEDLPYDLDLTKRFMAEHQDFETELYGHQMTVERLTQARPGNEQIMLDKKGRRIPMSTRKPGEPLFASDNARDLYYRNKHVTNLAVERRNRLQDHLSYMLELEKLKGFQFDDWRRRFVKYMNLKKDRVMDFFRRYDTDADGRMTRDEFIDCILNYNFQTTPMEMQIVADIFDANKDGYIDYQEFVQALKPRNLSTLNLTDADKIDDELTFQVQNCTCKHHYQVQQVGENKYIFGESQKLRLVRILRSVVMVRVGGGWQSLDEFLVKNDPCRAKGRTNIELRERSILPEGASQAMTPFKTKAGFGDHGSVGVHLINQPNQRPSSIGPIIKIREKTVNTTPWRAGAKNHETSSEPSTTRPHSHSNIPHSHTHSHIVSHTPNGRQKAQWPKTPAAIRTGSQPSSRPASRAASEAPEEQPSHSSHSTHSTHSRSSSISNLSATPSLASAKTASSAPHQNGSGTKATSKLNGNYRKR</sequence>
<dbReference type="CDD" id="cd00176">
    <property type="entry name" value="SPEC"/>
    <property type="match status" value="10"/>
</dbReference>
<dbReference type="PROSITE" id="PS50021">
    <property type="entry name" value="CH"/>
    <property type="match status" value="2"/>
</dbReference>
<feature type="compositionally biased region" description="Basic and acidic residues" evidence="8">
    <location>
        <begin position="609"/>
        <end position="619"/>
    </location>
</feature>
<feature type="compositionally biased region" description="Polar residues" evidence="8">
    <location>
        <begin position="706"/>
        <end position="724"/>
    </location>
</feature>
<dbReference type="Proteomes" id="UP000186922">
    <property type="component" value="Unassembled WGS sequence"/>
</dbReference>
<feature type="domain" description="Calponin-homology (CH)" evidence="9">
    <location>
        <begin position="166"/>
        <end position="271"/>
    </location>
</feature>
<dbReference type="Pfam" id="PF00307">
    <property type="entry name" value="CH"/>
    <property type="match status" value="2"/>
</dbReference>
<comment type="caution">
    <text evidence="12">The sequence shown here is derived from an EMBL/GenBank/DDBJ whole genome shotgun (WGS) entry which is preliminary data.</text>
</comment>
<keyword evidence="6" id="KW-0206">Cytoskeleton</keyword>
<evidence type="ECO:0000256" key="2">
    <source>
        <dbReference type="ARBA" id="ARBA00022490"/>
    </source>
</evidence>
<dbReference type="PROSITE" id="PS00019">
    <property type="entry name" value="ACTININ_1"/>
    <property type="match status" value="1"/>
</dbReference>
<feature type="region of interest" description="Disordered" evidence="8">
    <location>
        <begin position="529"/>
        <end position="551"/>
    </location>
</feature>
<dbReference type="GO" id="GO:0003779">
    <property type="term" value="F:actin binding"/>
    <property type="evidence" value="ECO:0007669"/>
    <property type="project" value="UniProtKB-KW"/>
</dbReference>
<dbReference type="PROSITE" id="PS51460">
    <property type="entry name" value="GAR"/>
    <property type="match status" value="1"/>
</dbReference>
<feature type="compositionally biased region" description="Basic and acidic residues" evidence="8">
    <location>
        <begin position="673"/>
        <end position="695"/>
    </location>
</feature>
<dbReference type="Gene3D" id="3.30.920.20">
    <property type="entry name" value="Gas2-like domain"/>
    <property type="match status" value="1"/>
</dbReference>
<dbReference type="InterPro" id="IPR001589">
    <property type="entry name" value="Actinin_actin-bd_CS"/>
</dbReference>
<dbReference type="SUPFAM" id="SSF47473">
    <property type="entry name" value="EF-hand"/>
    <property type="match status" value="1"/>
</dbReference>
<evidence type="ECO:0000313" key="12">
    <source>
        <dbReference type="EMBL" id="GAU99795.1"/>
    </source>
</evidence>
<dbReference type="InterPro" id="IPR018159">
    <property type="entry name" value="Spectrin/alpha-actinin"/>
</dbReference>
<dbReference type="SUPFAM" id="SSF47576">
    <property type="entry name" value="Calponin-homology domain, CH-domain"/>
    <property type="match status" value="1"/>
</dbReference>
<dbReference type="PANTHER" id="PTHR11915">
    <property type="entry name" value="SPECTRIN/FILAMIN RELATED CYTOSKELETAL PROTEIN"/>
    <property type="match status" value="1"/>
</dbReference>
<dbReference type="PROSITE" id="PS00020">
    <property type="entry name" value="ACTININ_2"/>
    <property type="match status" value="1"/>
</dbReference>
<feature type="region of interest" description="Disordered" evidence="8">
    <location>
        <begin position="576"/>
        <end position="747"/>
    </location>
</feature>
<organism evidence="12 13">
    <name type="scientific">Ramazzottius varieornatus</name>
    <name type="common">Water bear</name>
    <name type="synonym">Tardigrade</name>
    <dbReference type="NCBI Taxonomy" id="947166"/>
    <lineage>
        <taxon>Eukaryota</taxon>
        <taxon>Metazoa</taxon>
        <taxon>Ecdysozoa</taxon>
        <taxon>Tardigrada</taxon>
        <taxon>Eutardigrada</taxon>
        <taxon>Parachela</taxon>
        <taxon>Hypsibioidea</taxon>
        <taxon>Ramazzottiidae</taxon>
        <taxon>Ramazzottius</taxon>
    </lineage>
</organism>
<evidence type="ECO:0000313" key="13">
    <source>
        <dbReference type="Proteomes" id="UP000186922"/>
    </source>
</evidence>
<dbReference type="SUPFAM" id="SSF46966">
    <property type="entry name" value="Spectrin repeat"/>
    <property type="match status" value="13"/>
</dbReference>
<evidence type="ECO:0000259" key="9">
    <source>
        <dbReference type="PROSITE" id="PS50021"/>
    </source>
</evidence>
<name>A0A1D1VG82_RAMVA</name>
<keyword evidence="4" id="KW-0106">Calcium</keyword>
<evidence type="ECO:0000256" key="8">
    <source>
        <dbReference type="SAM" id="MobiDB-lite"/>
    </source>
</evidence>
<feature type="compositionally biased region" description="Basic and acidic residues" evidence="8">
    <location>
        <begin position="643"/>
        <end position="658"/>
    </location>
</feature>
<dbReference type="Gene3D" id="1.10.418.10">
    <property type="entry name" value="Calponin-like domain"/>
    <property type="match status" value="2"/>
</dbReference>
<feature type="compositionally biased region" description="Low complexity" evidence="8">
    <location>
        <begin position="3110"/>
        <end position="3125"/>
    </location>
</feature>
<evidence type="ECO:0000256" key="1">
    <source>
        <dbReference type="ARBA" id="ARBA00004245"/>
    </source>
</evidence>
<keyword evidence="5" id="KW-0009">Actin-binding</keyword>
<dbReference type="SMART" id="SM00243">
    <property type="entry name" value="GAS2"/>
    <property type="match status" value="1"/>
</dbReference>
<evidence type="ECO:0000259" key="10">
    <source>
        <dbReference type="PROSITE" id="PS50222"/>
    </source>
</evidence>
<dbReference type="FunFam" id="1.10.418.10:FF:000057">
    <property type="entry name" value="Calmin"/>
    <property type="match status" value="1"/>
</dbReference>
<dbReference type="Pfam" id="PF13499">
    <property type="entry name" value="EF-hand_7"/>
    <property type="match status" value="1"/>
</dbReference>
<dbReference type="GO" id="GO:0005856">
    <property type="term" value="C:cytoskeleton"/>
    <property type="evidence" value="ECO:0007669"/>
    <property type="project" value="UniProtKB-SubCell"/>
</dbReference>
<feature type="compositionally biased region" description="Basic and acidic residues" evidence="8">
    <location>
        <begin position="725"/>
        <end position="746"/>
    </location>
</feature>
<dbReference type="SUPFAM" id="SSF143575">
    <property type="entry name" value="GAS2 domain-like"/>
    <property type="match status" value="1"/>
</dbReference>
<keyword evidence="2" id="KW-0963">Cytoplasm</keyword>
<evidence type="ECO:0000256" key="6">
    <source>
        <dbReference type="ARBA" id="ARBA00023212"/>
    </source>
</evidence>
<dbReference type="InterPro" id="IPR036872">
    <property type="entry name" value="CH_dom_sf"/>
</dbReference>
<dbReference type="InterPro" id="IPR036534">
    <property type="entry name" value="GAR_dom_sf"/>
</dbReference>
<dbReference type="InterPro" id="IPR001715">
    <property type="entry name" value="CH_dom"/>
</dbReference>
<dbReference type="STRING" id="947166.A0A1D1VG82"/>
<dbReference type="InterPro" id="IPR003108">
    <property type="entry name" value="GAR_dom"/>
</dbReference>
<dbReference type="PROSITE" id="PS50222">
    <property type="entry name" value="EF_HAND_2"/>
    <property type="match status" value="2"/>
</dbReference>
<protein>
    <recommendedName>
        <fullName evidence="14">Calponin-homology (CH) domain-containing protein</fullName>
    </recommendedName>
</protein>
<dbReference type="OrthoDB" id="10016565at2759"/>
<dbReference type="Pfam" id="PF02187">
    <property type="entry name" value="GAS2"/>
    <property type="match status" value="1"/>
</dbReference>
<feature type="coiled-coil region" evidence="7">
    <location>
        <begin position="403"/>
        <end position="437"/>
    </location>
</feature>
<feature type="domain" description="GAR" evidence="11">
    <location>
        <begin position="2892"/>
        <end position="2964"/>
    </location>
</feature>
<dbReference type="FunFam" id="1.10.418.10:FF:000048">
    <property type="entry name" value="Short stop, isoform B"/>
    <property type="match status" value="1"/>
</dbReference>
<reference evidence="12 13" key="1">
    <citation type="journal article" date="2016" name="Nat. Commun.">
        <title>Extremotolerant tardigrade genome and improved radiotolerance of human cultured cells by tardigrade-unique protein.</title>
        <authorList>
            <person name="Hashimoto T."/>
            <person name="Horikawa D.D."/>
            <person name="Saito Y."/>
            <person name="Kuwahara H."/>
            <person name="Kozuka-Hata H."/>
            <person name="Shin-I T."/>
            <person name="Minakuchi Y."/>
            <person name="Ohishi K."/>
            <person name="Motoyama A."/>
            <person name="Aizu T."/>
            <person name="Enomoto A."/>
            <person name="Kondo K."/>
            <person name="Tanaka S."/>
            <person name="Hara Y."/>
            <person name="Koshikawa S."/>
            <person name="Sagara H."/>
            <person name="Miura T."/>
            <person name="Yokobori S."/>
            <person name="Miyagawa K."/>
            <person name="Suzuki Y."/>
            <person name="Kubo T."/>
            <person name="Oyama M."/>
            <person name="Kohara Y."/>
            <person name="Fujiyama A."/>
            <person name="Arakawa K."/>
            <person name="Katayama T."/>
            <person name="Toyoda A."/>
            <person name="Kunieda T."/>
        </authorList>
    </citation>
    <scope>NUCLEOTIDE SEQUENCE [LARGE SCALE GENOMIC DNA]</scope>
    <source>
        <strain evidence="12 13">YOKOZUNA-1</strain>
    </source>
</reference>
<gene>
    <name evidence="12" type="primary">RvY_10745-1</name>
    <name evidence="12" type="synonym">RvY_10745.1</name>
    <name evidence="12" type="ORF">RvY_10745</name>
</gene>
<feature type="compositionally biased region" description="Polar residues" evidence="8">
    <location>
        <begin position="596"/>
        <end position="607"/>
    </location>
</feature>
<evidence type="ECO:0000256" key="4">
    <source>
        <dbReference type="ARBA" id="ARBA00022837"/>
    </source>
</evidence>
<dbReference type="Gene3D" id="1.10.238.10">
    <property type="entry name" value="EF-hand"/>
    <property type="match status" value="1"/>
</dbReference>
<dbReference type="GO" id="GO:0005886">
    <property type="term" value="C:plasma membrane"/>
    <property type="evidence" value="ECO:0007669"/>
    <property type="project" value="UniProtKB-SubCell"/>
</dbReference>
<feature type="compositionally biased region" description="Polar residues" evidence="8">
    <location>
        <begin position="3126"/>
        <end position="3159"/>
    </location>
</feature>
<evidence type="ECO:0000256" key="5">
    <source>
        <dbReference type="ARBA" id="ARBA00023203"/>
    </source>
</evidence>
<dbReference type="InterPro" id="IPR011992">
    <property type="entry name" value="EF-hand-dom_pair"/>
</dbReference>
<feature type="domain" description="EF-hand" evidence="10">
    <location>
        <begin position="2852"/>
        <end position="2887"/>
    </location>
</feature>
<accession>A0A1D1VG82</accession>
<dbReference type="FunFam" id="1.20.58.60:FF:000001">
    <property type="entry name" value="Microtubule-actin cross-linking factor 1"/>
    <property type="match status" value="4"/>
</dbReference>
<proteinExistence type="predicted"/>
<dbReference type="InterPro" id="IPR018247">
    <property type="entry name" value="EF_Hand_1_Ca_BS"/>
</dbReference>
<feature type="compositionally biased region" description="Basic and acidic residues" evidence="8">
    <location>
        <begin position="578"/>
        <end position="595"/>
    </location>
</feature>
<feature type="domain" description="EF-hand" evidence="10">
    <location>
        <begin position="2816"/>
        <end position="2851"/>
    </location>
</feature>
<feature type="compositionally biased region" description="Low complexity" evidence="8">
    <location>
        <begin position="3090"/>
        <end position="3103"/>
    </location>
</feature>